<dbReference type="GO" id="GO:0005524">
    <property type="term" value="F:ATP binding"/>
    <property type="evidence" value="ECO:0007669"/>
    <property type="project" value="UniProtKB-KW"/>
</dbReference>
<dbReference type="SUPFAM" id="SSF56112">
    <property type="entry name" value="Protein kinase-like (PK-like)"/>
    <property type="match status" value="1"/>
</dbReference>
<keyword evidence="5" id="KW-0418">Kinase</keyword>
<evidence type="ECO:0000256" key="2">
    <source>
        <dbReference type="ARBA" id="ARBA00022527"/>
    </source>
</evidence>
<evidence type="ECO:0000256" key="5">
    <source>
        <dbReference type="ARBA" id="ARBA00022777"/>
    </source>
</evidence>
<dbReference type="SMART" id="SM00220">
    <property type="entry name" value="S_TKc"/>
    <property type="match status" value="1"/>
</dbReference>
<dbReference type="InterPro" id="IPR011009">
    <property type="entry name" value="Kinase-like_dom_sf"/>
</dbReference>
<evidence type="ECO:0000256" key="8">
    <source>
        <dbReference type="ARBA" id="ARBA00048679"/>
    </source>
</evidence>
<dbReference type="PROSITE" id="PS50011">
    <property type="entry name" value="PROTEIN_KINASE_DOM"/>
    <property type="match status" value="1"/>
</dbReference>
<comment type="catalytic activity">
    <reaction evidence="8">
        <text>L-seryl-[protein] + ATP = O-phospho-L-seryl-[protein] + ADP + H(+)</text>
        <dbReference type="Rhea" id="RHEA:17989"/>
        <dbReference type="Rhea" id="RHEA-COMP:9863"/>
        <dbReference type="Rhea" id="RHEA-COMP:11604"/>
        <dbReference type="ChEBI" id="CHEBI:15378"/>
        <dbReference type="ChEBI" id="CHEBI:29999"/>
        <dbReference type="ChEBI" id="CHEBI:30616"/>
        <dbReference type="ChEBI" id="CHEBI:83421"/>
        <dbReference type="ChEBI" id="CHEBI:456216"/>
        <dbReference type="EC" id="2.7.11.1"/>
    </reaction>
</comment>
<evidence type="ECO:0000256" key="6">
    <source>
        <dbReference type="ARBA" id="ARBA00022840"/>
    </source>
</evidence>
<dbReference type="InterPro" id="IPR000719">
    <property type="entry name" value="Prot_kinase_dom"/>
</dbReference>
<dbReference type="Pfam" id="PF00069">
    <property type="entry name" value="Pkinase"/>
    <property type="match status" value="1"/>
</dbReference>
<name>A0AB40D7F8_DIOCR</name>
<keyword evidence="4" id="KW-0547">Nucleotide-binding</keyword>
<feature type="domain" description="Protein kinase" evidence="9">
    <location>
        <begin position="1"/>
        <end position="186"/>
    </location>
</feature>
<gene>
    <name evidence="11" type="primary">LOC120283943</name>
</gene>
<dbReference type="InterPro" id="IPR008271">
    <property type="entry name" value="Ser/Thr_kinase_AS"/>
</dbReference>
<keyword evidence="3" id="KW-0808">Transferase</keyword>
<evidence type="ECO:0000256" key="1">
    <source>
        <dbReference type="ARBA" id="ARBA00012513"/>
    </source>
</evidence>
<accession>A0AB40D7F8</accession>
<proteinExistence type="predicted"/>
<reference evidence="11" key="1">
    <citation type="submission" date="2025-08" db="UniProtKB">
        <authorList>
            <consortium name="RefSeq"/>
        </authorList>
    </citation>
    <scope>IDENTIFICATION</scope>
</reference>
<dbReference type="Gene3D" id="1.10.510.10">
    <property type="entry name" value="Transferase(Phosphotransferase) domain 1"/>
    <property type="match status" value="1"/>
</dbReference>
<comment type="catalytic activity">
    <reaction evidence="7">
        <text>L-threonyl-[protein] + ATP = O-phospho-L-threonyl-[protein] + ADP + H(+)</text>
        <dbReference type="Rhea" id="RHEA:46608"/>
        <dbReference type="Rhea" id="RHEA-COMP:11060"/>
        <dbReference type="Rhea" id="RHEA-COMP:11605"/>
        <dbReference type="ChEBI" id="CHEBI:15378"/>
        <dbReference type="ChEBI" id="CHEBI:30013"/>
        <dbReference type="ChEBI" id="CHEBI:30616"/>
        <dbReference type="ChEBI" id="CHEBI:61977"/>
        <dbReference type="ChEBI" id="CHEBI:456216"/>
        <dbReference type="EC" id="2.7.11.1"/>
    </reaction>
</comment>
<organism evidence="10 11">
    <name type="scientific">Dioscorea cayennensis subsp. rotundata</name>
    <name type="common">White Guinea yam</name>
    <name type="synonym">Dioscorea rotundata</name>
    <dbReference type="NCBI Taxonomy" id="55577"/>
    <lineage>
        <taxon>Eukaryota</taxon>
        <taxon>Viridiplantae</taxon>
        <taxon>Streptophyta</taxon>
        <taxon>Embryophyta</taxon>
        <taxon>Tracheophyta</taxon>
        <taxon>Spermatophyta</taxon>
        <taxon>Magnoliopsida</taxon>
        <taxon>Liliopsida</taxon>
        <taxon>Dioscoreales</taxon>
        <taxon>Dioscoreaceae</taxon>
        <taxon>Dioscorea</taxon>
    </lineage>
</organism>
<sequence>MLIEELCLGMELSQERSSHVDDNRMRQVRAEIRTVGRIGHRNLLRLLAHVSSGDHHFLVSEFKPKGSLYDVLKKGQLDWPARYKIAHGIASGLEYLHFIHKPCIIHRDMKPENILLDDDLNPRIADFGLAKVEDGSFVRTRLAGTLGYIAPEYYNGMACTHKCDVFSLGVILAVLVTGKFRVMVGS</sequence>
<keyword evidence="10" id="KW-1185">Reference proteome</keyword>
<dbReference type="PANTHER" id="PTHR48006:SF92">
    <property type="entry name" value="LRR RECEPTOR-LIKE SERINE_THREONINE-PROTEIN KINASE GSO1"/>
    <property type="match status" value="1"/>
</dbReference>
<dbReference type="Proteomes" id="UP001515500">
    <property type="component" value="Chromosome 19"/>
</dbReference>
<evidence type="ECO:0000259" key="9">
    <source>
        <dbReference type="PROSITE" id="PS50011"/>
    </source>
</evidence>
<dbReference type="RefSeq" id="XP_039146697.1">
    <property type="nucleotide sequence ID" value="XM_039290763.1"/>
</dbReference>
<dbReference type="PROSITE" id="PS00108">
    <property type="entry name" value="PROTEIN_KINASE_ST"/>
    <property type="match status" value="1"/>
</dbReference>
<evidence type="ECO:0000313" key="10">
    <source>
        <dbReference type="Proteomes" id="UP001515500"/>
    </source>
</evidence>
<dbReference type="GeneID" id="120283943"/>
<dbReference type="EC" id="2.7.11.1" evidence="1"/>
<dbReference type="FunFam" id="1.10.510.10:FF:001023">
    <property type="entry name" value="Os07g0541700 protein"/>
    <property type="match status" value="1"/>
</dbReference>
<evidence type="ECO:0000256" key="7">
    <source>
        <dbReference type="ARBA" id="ARBA00047899"/>
    </source>
</evidence>
<evidence type="ECO:0000313" key="11">
    <source>
        <dbReference type="RefSeq" id="XP_039146697.1"/>
    </source>
</evidence>
<dbReference type="GO" id="GO:0004674">
    <property type="term" value="F:protein serine/threonine kinase activity"/>
    <property type="evidence" value="ECO:0007669"/>
    <property type="project" value="UniProtKB-KW"/>
</dbReference>
<protein>
    <recommendedName>
        <fullName evidence="1">non-specific serine/threonine protein kinase</fullName>
        <ecNumber evidence="1">2.7.11.1</ecNumber>
    </recommendedName>
</protein>
<keyword evidence="2" id="KW-0723">Serine/threonine-protein kinase</keyword>
<evidence type="ECO:0000256" key="4">
    <source>
        <dbReference type="ARBA" id="ARBA00022741"/>
    </source>
</evidence>
<evidence type="ECO:0000256" key="3">
    <source>
        <dbReference type="ARBA" id="ARBA00022679"/>
    </source>
</evidence>
<dbReference type="PANTHER" id="PTHR48006">
    <property type="entry name" value="LEUCINE-RICH REPEAT-CONTAINING PROTEIN DDB_G0281931-RELATED"/>
    <property type="match status" value="1"/>
</dbReference>
<keyword evidence="6" id="KW-0067">ATP-binding</keyword>
<dbReference type="InterPro" id="IPR051824">
    <property type="entry name" value="LRR_Rcpt-Like_S/T_Kinase"/>
</dbReference>
<dbReference type="AlphaFoldDB" id="A0AB40D7F8"/>